<dbReference type="GO" id="GO:0035597">
    <property type="term" value="F:tRNA-2-methylthio-N(6)-dimethylallyladenosine(37) synthase activity"/>
    <property type="evidence" value="ECO:0007669"/>
    <property type="project" value="TreeGrafter"/>
</dbReference>
<comment type="caution">
    <text evidence="1">The sequence shown here is derived from an EMBL/GenBank/DDBJ whole genome shotgun (WGS) entry which is preliminary data.</text>
</comment>
<keyword evidence="2" id="KW-1185">Reference proteome</keyword>
<dbReference type="EMBL" id="CAJVPZ010001903">
    <property type="protein sequence ID" value="CAG8502427.1"/>
    <property type="molecule type" value="Genomic_DNA"/>
</dbReference>
<dbReference type="PANTHER" id="PTHR43020:SF2">
    <property type="entry name" value="MITOCHONDRIAL TRNA METHYLTHIOTRANSFERASE CDK5RAP1"/>
    <property type="match status" value="1"/>
</dbReference>
<accession>A0A9N8ZP34</accession>
<proteinExistence type="predicted"/>
<evidence type="ECO:0000313" key="1">
    <source>
        <dbReference type="EMBL" id="CAG8502427.1"/>
    </source>
</evidence>
<protein>
    <submittedName>
        <fullName evidence="1">6230_t:CDS:1</fullName>
    </submittedName>
</protein>
<dbReference type="Proteomes" id="UP000789396">
    <property type="component" value="Unassembled WGS sequence"/>
</dbReference>
<sequence>MREKTHAHRNYLDDVPGNVKTRRLNEIIQTFHTNAKIKLNALLGIPQLVLVEGISNRHNERLRGRTDGGHKIYFDNVRVLESINNQMLNRSDNCHMLNIDNQKIGIKIGDYVIVVPTSTTGATLYGIPIAKSSIAHFSKLNYNEKNIK</sequence>
<organism evidence="1 2">
    <name type="scientific">Racocetra fulgida</name>
    <dbReference type="NCBI Taxonomy" id="60492"/>
    <lineage>
        <taxon>Eukaryota</taxon>
        <taxon>Fungi</taxon>
        <taxon>Fungi incertae sedis</taxon>
        <taxon>Mucoromycota</taxon>
        <taxon>Glomeromycotina</taxon>
        <taxon>Glomeromycetes</taxon>
        <taxon>Diversisporales</taxon>
        <taxon>Gigasporaceae</taxon>
        <taxon>Racocetra</taxon>
    </lineage>
</organism>
<dbReference type="OrthoDB" id="190098at2759"/>
<dbReference type="PANTHER" id="PTHR43020">
    <property type="entry name" value="CDK5 REGULATORY SUBUNIT-ASSOCIATED PROTEIN 1"/>
    <property type="match status" value="1"/>
</dbReference>
<reference evidence="1" key="1">
    <citation type="submission" date="2021-06" db="EMBL/GenBank/DDBJ databases">
        <authorList>
            <person name="Kallberg Y."/>
            <person name="Tangrot J."/>
            <person name="Rosling A."/>
        </authorList>
    </citation>
    <scope>NUCLEOTIDE SEQUENCE</scope>
    <source>
        <strain evidence="1">IN212</strain>
    </source>
</reference>
<gene>
    <name evidence="1" type="ORF">RFULGI_LOCUS2502</name>
</gene>
<dbReference type="AlphaFoldDB" id="A0A9N8ZP34"/>
<dbReference type="GO" id="GO:0005829">
    <property type="term" value="C:cytosol"/>
    <property type="evidence" value="ECO:0007669"/>
    <property type="project" value="TreeGrafter"/>
</dbReference>
<dbReference type="GO" id="GO:0005739">
    <property type="term" value="C:mitochondrion"/>
    <property type="evidence" value="ECO:0007669"/>
    <property type="project" value="TreeGrafter"/>
</dbReference>
<name>A0A9N8ZP34_9GLOM</name>
<evidence type="ECO:0000313" key="2">
    <source>
        <dbReference type="Proteomes" id="UP000789396"/>
    </source>
</evidence>